<keyword evidence="2 4" id="KW-0472">Membrane</keyword>
<evidence type="ECO:0000259" key="6">
    <source>
        <dbReference type="PROSITE" id="PS51123"/>
    </source>
</evidence>
<proteinExistence type="predicted"/>
<dbReference type="Gene3D" id="3.30.1330.60">
    <property type="entry name" value="OmpA-like domain"/>
    <property type="match status" value="1"/>
</dbReference>
<comment type="subcellular location">
    <subcellularLocation>
        <location evidence="1">Cell outer membrane</location>
    </subcellularLocation>
</comment>
<evidence type="ECO:0000256" key="3">
    <source>
        <dbReference type="ARBA" id="ARBA00023237"/>
    </source>
</evidence>
<dbReference type="PANTHER" id="PTHR30329">
    <property type="entry name" value="STATOR ELEMENT OF FLAGELLAR MOTOR COMPLEX"/>
    <property type="match status" value="1"/>
</dbReference>
<dbReference type="InterPro" id="IPR006664">
    <property type="entry name" value="OMP_bac"/>
</dbReference>
<dbReference type="EMBL" id="FNEM01000003">
    <property type="protein sequence ID" value="SDI83638.1"/>
    <property type="molecule type" value="Genomic_DNA"/>
</dbReference>
<dbReference type="PANTHER" id="PTHR30329:SF21">
    <property type="entry name" value="LIPOPROTEIN YIAD-RELATED"/>
    <property type="match status" value="1"/>
</dbReference>
<dbReference type="AlphaFoldDB" id="A0A1G8NTZ2"/>
<dbReference type="Pfam" id="PF00691">
    <property type="entry name" value="OmpA"/>
    <property type="match status" value="1"/>
</dbReference>
<evidence type="ECO:0000256" key="4">
    <source>
        <dbReference type="PROSITE-ProRule" id="PRU00473"/>
    </source>
</evidence>
<dbReference type="PROSITE" id="PS51123">
    <property type="entry name" value="OMPA_2"/>
    <property type="match status" value="1"/>
</dbReference>
<sequence length="89" mass="9651">MAILKEVAQRLKHNPRAIAVTGHTDDRGSASYNQQLGLARADSASRALAEMGVDESKLDSSSAGESQPWKSNDSSEGRAANRRVEIRRD</sequence>
<gene>
    <name evidence="7" type="ORF">SAMN04488540_103233</name>
</gene>
<evidence type="ECO:0000256" key="2">
    <source>
        <dbReference type="ARBA" id="ARBA00023136"/>
    </source>
</evidence>
<dbReference type="PRINTS" id="PR01021">
    <property type="entry name" value="OMPADOMAIN"/>
</dbReference>
<organism evidence="7 8">
    <name type="scientific">Ferrimonas sediminum</name>
    <dbReference type="NCBI Taxonomy" id="718193"/>
    <lineage>
        <taxon>Bacteria</taxon>
        <taxon>Pseudomonadati</taxon>
        <taxon>Pseudomonadota</taxon>
        <taxon>Gammaproteobacteria</taxon>
        <taxon>Alteromonadales</taxon>
        <taxon>Ferrimonadaceae</taxon>
        <taxon>Ferrimonas</taxon>
    </lineage>
</organism>
<evidence type="ECO:0000256" key="5">
    <source>
        <dbReference type="SAM" id="MobiDB-lite"/>
    </source>
</evidence>
<name>A0A1G8NTZ2_9GAMM</name>
<feature type="region of interest" description="Disordered" evidence="5">
    <location>
        <begin position="50"/>
        <end position="89"/>
    </location>
</feature>
<dbReference type="InterPro" id="IPR036737">
    <property type="entry name" value="OmpA-like_sf"/>
</dbReference>
<protein>
    <submittedName>
        <fullName evidence="7">OmpA family protein</fullName>
    </submittedName>
</protein>
<keyword evidence="8" id="KW-1185">Reference proteome</keyword>
<dbReference type="InterPro" id="IPR050330">
    <property type="entry name" value="Bact_OuterMem_StrucFunc"/>
</dbReference>
<feature type="compositionally biased region" description="Polar residues" evidence="5">
    <location>
        <begin position="59"/>
        <end position="74"/>
    </location>
</feature>
<evidence type="ECO:0000313" key="8">
    <source>
        <dbReference type="Proteomes" id="UP000199527"/>
    </source>
</evidence>
<dbReference type="InterPro" id="IPR006665">
    <property type="entry name" value="OmpA-like"/>
</dbReference>
<dbReference type="Proteomes" id="UP000199527">
    <property type="component" value="Unassembled WGS sequence"/>
</dbReference>
<dbReference type="SUPFAM" id="SSF103088">
    <property type="entry name" value="OmpA-like"/>
    <property type="match status" value="1"/>
</dbReference>
<feature type="domain" description="OmpA-like" evidence="6">
    <location>
        <begin position="1"/>
        <end position="89"/>
    </location>
</feature>
<keyword evidence="3" id="KW-0998">Cell outer membrane</keyword>
<accession>A0A1G8NTZ2</accession>
<reference evidence="8" key="1">
    <citation type="submission" date="2016-10" db="EMBL/GenBank/DDBJ databases">
        <authorList>
            <person name="Varghese N."/>
            <person name="Submissions S."/>
        </authorList>
    </citation>
    <scope>NUCLEOTIDE SEQUENCE [LARGE SCALE GENOMIC DNA]</scope>
    <source>
        <strain evidence="8">DSM 23317</strain>
    </source>
</reference>
<dbReference type="GO" id="GO:0009279">
    <property type="term" value="C:cell outer membrane"/>
    <property type="evidence" value="ECO:0007669"/>
    <property type="project" value="UniProtKB-SubCell"/>
</dbReference>
<dbReference type="CDD" id="cd07185">
    <property type="entry name" value="OmpA_C-like"/>
    <property type="match status" value="1"/>
</dbReference>
<evidence type="ECO:0000313" key="7">
    <source>
        <dbReference type="EMBL" id="SDI83638.1"/>
    </source>
</evidence>
<evidence type="ECO:0000256" key="1">
    <source>
        <dbReference type="ARBA" id="ARBA00004442"/>
    </source>
</evidence>